<evidence type="ECO:0000313" key="2">
    <source>
        <dbReference type="EMBL" id="EEN50219.1"/>
    </source>
</evidence>
<dbReference type="EMBL" id="GG666603">
    <property type="protein sequence ID" value="EEN50219.1"/>
    <property type="molecule type" value="Genomic_DNA"/>
</dbReference>
<gene>
    <name evidence="2" type="ORF">BRAFLDRAFT_65057</name>
</gene>
<reference evidence="2" key="1">
    <citation type="journal article" date="2008" name="Nature">
        <title>The amphioxus genome and the evolution of the chordate karyotype.</title>
        <authorList>
            <consortium name="US DOE Joint Genome Institute (JGI-PGF)"/>
            <person name="Putnam N.H."/>
            <person name="Butts T."/>
            <person name="Ferrier D.E.K."/>
            <person name="Furlong R.F."/>
            <person name="Hellsten U."/>
            <person name="Kawashima T."/>
            <person name="Robinson-Rechavi M."/>
            <person name="Shoguchi E."/>
            <person name="Terry A."/>
            <person name="Yu J.-K."/>
            <person name="Benito-Gutierrez E.L."/>
            <person name="Dubchak I."/>
            <person name="Garcia-Fernandez J."/>
            <person name="Gibson-Brown J.J."/>
            <person name="Grigoriev I.V."/>
            <person name="Horton A.C."/>
            <person name="de Jong P.J."/>
            <person name="Jurka J."/>
            <person name="Kapitonov V.V."/>
            <person name="Kohara Y."/>
            <person name="Kuroki Y."/>
            <person name="Lindquist E."/>
            <person name="Lucas S."/>
            <person name="Osoegawa K."/>
            <person name="Pennacchio L.A."/>
            <person name="Salamov A.A."/>
            <person name="Satou Y."/>
            <person name="Sauka-Spengler T."/>
            <person name="Schmutz J."/>
            <person name="Shin-I T."/>
            <person name="Toyoda A."/>
            <person name="Bronner-Fraser M."/>
            <person name="Fujiyama A."/>
            <person name="Holland L.Z."/>
            <person name="Holland P.W.H."/>
            <person name="Satoh N."/>
            <person name="Rokhsar D.S."/>
        </authorList>
    </citation>
    <scope>NUCLEOTIDE SEQUENCE [LARGE SCALE GENOMIC DNA]</scope>
    <source>
        <strain evidence="2">S238N-H82</strain>
        <tissue evidence="2">Testes</tissue>
    </source>
</reference>
<proteinExistence type="predicted"/>
<feature type="region of interest" description="Disordered" evidence="1">
    <location>
        <begin position="190"/>
        <end position="216"/>
    </location>
</feature>
<feature type="compositionally biased region" description="Polar residues" evidence="1">
    <location>
        <begin position="193"/>
        <end position="205"/>
    </location>
</feature>
<dbReference type="InParanoid" id="C3ZBI2"/>
<feature type="region of interest" description="Disordered" evidence="1">
    <location>
        <begin position="332"/>
        <end position="373"/>
    </location>
</feature>
<dbReference type="AlphaFoldDB" id="C3ZBI2"/>
<sequence>MPTPHTRPLVPRSHGRVIAEQHSGTGNVICVNQSRAERTSTSVAARERPGPTARLGGLDDAGLPERSRDEEGTIIPSPPPEIQTTSINLANIPLKPPEYKHAGNESLSPGNDQFTTDHPATTASTMGWAFMLFPFLLSLFAPSIRKPSYSRFVSRWDAAWRPQRFGRDPSRVPRSDPYPYDDLQRWLERKQQQRPQPFSAGSFQDNDFDPGPEFSGLKTPAKFGQERFWNDRFPTALARYKPSNQRYETFPSPFSNILNQRLAQSLNRPGSYGHQAADPYRKTFEALIDIVQNRLIAELLQRLWNQHQRQRGNGASPTESVVQLARYPGYDRQAPYGSKLHSPQREPSTSRISTSRPSESTEKDKVKIKWNQPKVVLSKTAQHGFRGPSGTSLYSGHSGGTSGNTLYSGHPGGTSGKSLYSTLSKGTSGNGIYSGHSGGPHGNSLYAGYSGGTSAGKSLYSGHSGGTTGNSLYPRPSGGASGNSMYSGYSGHKQPGHQESNAINPLAFRKTREAGNRKMH</sequence>
<feature type="compositionally biased region" description="Basic and acidic residues" evidence="1">
    <location>
        <begin position="510"/>
        <end position="520"/>
    </location>
</feature>
<accession>C3ZBI2</accession>
<name>C3ZBI2_BRAFL</name>
<organism>
    <name type="scientific">Branchiostoma floridae</name>
    <name type="common">Florida lancelet</name>
    <name type="synonym">Amphioxus</name>
    <dbReference type="NCBI Taxonomy" id="7739"/>
    <lineage>
        <taxon>Eukaryota</taxon>
        <taxon>Metazoa</taxon>
        <taxon>Chordata</taxon>
        <taxon>Cephalochordata</taxon>
        <taxon>Leptocardii</taxon>
        <taxon>Amphioxiformes</taxon>
        <taxon>Branchiostomatidae</taxon>
        <taxon>Branchiostoma</taxon>
    </lineage>
</organism>
<feature type="region of interest" description="Disordered" evidence="1">
    <location>
        <begin position="466"/>
        <end position="520"/>
    </location>
</feature>
<feature type="compositionally biased region" description="Low complexity" evidence="1">
    <location>
        <begin position="345"/>
        <end position="358"/>
    </location>
</feature>
<evidence type="ECO:0000256" key="1">
    <source>
        <dbReference type="SAM" id="MobiDB-lite"/>
    </source>
</evidence>
<feature type="compositionally biased region" description="Polar residues" evidence="1">
    <location>
        <begin position="33"/>
        <end position="43"/>
    </location>
</feature>
<feature type="region of interest" description="Disordered" evidence="1">
    <location>
        <begin position="33"/>
        <end position="81"/>
    </location>
</feature>
<protein>
    <submittedName>
        <fullName evidence="2">Uncharacterized protein</fullName>
    </submittedName>
</protein>